<reference evidence="2" key="1">
    <citation type="journal article" date="2017" name="Genome Biol.">
        <title>Comparative genomics reveals high biological diversity and specific adaptations in the industrially and medically important fungal genus Aspergillus.</title>
        <authorList>
            <person name="de Vries R.P."/>
            <person name="Riley R."/>
            <person name="Wiebenga A."/>
            <person name="Aguilar-Osorio G."/>
            <person name="Amillis S."/>
            <person name="Uchima C.A."/>
            <person name="Anderluh G."/>
            <person name="Asadollahi M."/>
            <person name="Askin M."/>
            <person name="Barry K."/>
            <person name="Battaglia E."/>
            <person name="Bayram O."/>
            <person name="Benocci T."/>
            <person name="Braus-Stromeyer S.A."/>
            <person name="Caldana C."/>
            <person name="Canovas D."/>
            <person name="Cerqueira G.C."/>
            <person name="Chen F."/>
            <person name="Chen W."/>
            <person name="Choi C."/>
            <person name="Clum A."/>
            <person name="Dos Santos R.A."/>
            <person name="Damasio A.R."/>
            <person name="Diallinas G."/>
            <person name="Emri T."/>
            <person name="Fekete E."/>
            <person name="Flipphi M."/>
            <person name="Freyberg S."/>
            <person name="Gallo A."/>
            <person name="Gournas C."/>
            <person name="Habgood R."/>
            <person name="Hainaut M."/>
            <person name="Harispe M.L."/>
            <person name="Henrissat B."/>
            <person name="Hilden K.S."/>
            <person name="Hope R."/>
            <person name="Hossain A."/>
            <person name="Karabika E."/>
            <person name="Karaffa L."/>
            <person name="Karanyi Z."/>
            <person name="Krasevec N."/>
            <person name="Kuo A."/>
            <person name="Kusch H."/>
            <person name="LaButti K."/>
            <person name="Lagendijk E.L."/>
            <person name="Lapidus A."/>
            <person name="Levasseur A."/>
            <person name="Lindquist E."/>
            <person name="Lipzen A."/>
            <person name="Logrieco A.F."/>
            <person name="MacCabe A."/>
            <person name="Maekelae M.R."/>
            <person name="Malavazi I."/>
            <person name="Melin P."/>
            <person name="Meyer V."/>
            <person name="Mielnichuk N."/>
            <person name="Miskei M."/>
            <person name="Molnar A.P."/>
            <person name="Mule G."/>
            <person name="Ngan C.Y."/>
            <person name="Orejas M."/>
            <person name="Orosz E."/>
            <person name="Ouedraogo J.P."/>
            <person name="Overkamp K.M."/>
            <person name="Park H.-S."/>
            <person name="Perrone G."/>
            <person name="Piumi F."/>
            <person name="Punt P.J."/>
            <person name="Ram A.F."/>
            <person name="Ramon A."/>
            <person name="Rauscher S."/>
            <person name="Record E."/>
            <person name="Riano-Pachon D.M."/>
            <person name="Robert V."/>
            <person name="Roehrig J."/>
            <person name="Ruller R."/>
            <person name="Salamov A."/>
            <person name="Salih N.S."/>
            <person name="Samson R.A."/>
            <person name="Sandor E."/>
            <person name="Sanguinetti M."/>
            <person name="Schuetze T."/>
            <person name="Sepcic K."/>
            <person name="Shelest E."/>
            <person name="Sherlock G."/>
            <person name="Sophianopoulou V."/>
            <person name="Squina F.M."/>
            <person name="Sun H."/>
            <person name="Susca A."/>
            <person name="Todd R.B."/>
            <person name="Tsang A."/>
            <person name="Unkles S.E."/>
            <person name="van de Wiele N."/>
            <person name="van Rossen-Uffink D."/>
            <person name="Oliveira J.V."/>
            <person name="Vesth T.C."/>
            <person name="Visser J."/>
            <person name="Yu J.-H."/>
            <person name="Zhou M."/>
            <person name="Andersen M.R."/>
            <person name="Archer D.B."/>
            <person name="Baker S.E."/>
            <person name="Benoit I."/>
            <person name="Brakhage A.A."/>
            <person name="Braus G.H."/>
            <person name="Fischer R."/>
            <person name="Frisvad J.C."/>
            <person name="Goldman G.H."/>
            <person name="Houbraken J."/>
            <person name="Oakley B."/>
            <person name="Pocsi I."/>
            <person name="Scazzocchio C."/>
            <person name="Seiboth B."/>
            <person name="vanKuyk P.A."/>
            <person name="Wortman J."/>
            <person name="Dyer P.S."/>
            <person name="Grigoriev I.V."/>
        </authorList>
    </citation>
    <scope>NUCLEOTIDE SEQUENCE [LARGE SCALE GENOMIC DNA]</scope>
    <source>
        <strain evidence="2">DTO 134E9</strain>
    </source>
</reference>
<dbReference type="Proteomes" id="UP000184383">
    <property type="component" value="Unassembled WGS sequence"/>
</dbReference>
<name>A0A1L9S2D2_ASPWE</name>
<dbReference type="GeneID" id="63748327"/>
<dbReference type="VEuPathDB" id="FungiDB:ASPWEDRAFT_23418"/>
<organism evidence="1 2">
    <name type="scientific">Aspergillus wentii DTO 134E9</name>
    <dbReference type="NCBI Taxonomy" id="1073089"/>
    <lineage>
        <taxon>Eukaryota</taxon>
        <taxon>Fungi</taxon>
        <taxon>Dikarya</taxon>
        <taxon>Ascomycota</taxon>
        <taxon>Pezizomycotina</taxon>
        <taxon>Eurotiomycetes</taxon>
        <taxon>Eurotiomycetidae</taxon>
        <taxon>Eurotiales</taxon>
        <taxon>Aspergillaceae</taxon>
        <taxon>Aspergillus</taxon>
        <taxon>Aspergillus subgen. Cremei</taxon>
    </lineage>
</organism>
<keyword evidence="2" id="KW-1185">Reference proteome</keyword>
<sequence>MNTEGGSLEVVMVESDKVDEIDGARQKAREGWLEEVLPKRERQRSGRQGVGYYCTKDDLSVRSTGRKEVEQRRERETMEWIKGGEEERKKGKKKEQEDYESMIGLLRAFAVTSPGWLACVGWATPASTISHWSPWEGARKQCNQQGDYDDANGE</sequence>
<accession>A0A1L9S2D2</accession>
<dbReference type="RefSeq" id="XP_040694993.1">
    <property type="nucleotide sequence ID" value="XM_040832479.1"/>
</dbReference>
<evidence type="ECO:0000313" key="2">
    <source>
        <dbReference type="Proteomes" id="UP000184383"/>
    </source>
</evidence>
<protein>
    <submittedName>
        <fullName evidence="1">Uncharacterized protein</fullName>
    </submittedName>
</protein>
<gene>
    <name evidence="1" type="ORF">ASPWEDRAFT_23418</name>
</gene>
<proteinExistence type="predicted"/>
<dbReference type="AlphaFoldDB" id="A0A1L9S2D2"/>
<dbReference type="EMBL" id="KV878209">
    <property type="protein sequence ID" value="OJJ41317.1"/>
    <property type="molecule type" value="Genomic_DNA"/>
</dbReference>
<evidence type="ECO:0000313" key="1">
    <source>
        <dbReference type="EMBL" id="OJJ41317.1"/>
    </source>
</evidence>